<proteinExistence type="predicted"/>
<accession>A0A229TB24</accession>
<keyword evidence="2" id="KW-0472">Membrane</keyword>
<keyword evidence="1" id="KW-0175">Coiled coil</keyword>
<protein>
    <submittedName>
        <fullName evidence="3">Uncharacterized protein</fullName>
    </submittedName>
</protein>
<dbReference type="AlphaFoldDB" id="A0A229TB24"/>
<keyword evidence="2" id="KW-0812">Transmembrane</keyword>
<keyword evidence="2" id="KW-1133">Transmembrane helix</keyword>
<evidence type="ECO:0000256" key="2">
    <source>
        <dbReference type="SAM" id="Phobius"/>
    </source>
</evidence>
<name>A0A229TB24_9PSEU</name>
<gene>
    <name evidence="3" type="ORF">CF165_13220</name>
</gene>
<sequence>MAFGAVAPPLEPLLALRMWLSWAALLVALGFLIKCLEENDLGDDAAKLRQEQERLRRELESLKQRVQ</sequence>
<reference evidence="4" key="1">
    <citation type="submission" date="2017-07" db="EMBL/GenBank/DDBJ databases">
        <title>Comparative genome mining reveals phylogenetic distribution patterns of secondary metabolites in Amycolatopsis.</title>
        <authorList>
            <person name="Adamek M."/>
            <person name="Alanjary M."/>
            <person name="Sales-Ortells H."/>
            <person name="Goodfellow M."/>
            <person name="Bull A.T."/>
            <person name="Kalinowski J."/>
            <person name="Ziemert N."/>
        </authorList>
    </citation>
    <scope>NUCLEOTIDE SEQUENCE [LARGE SCALE GENOMIC DNA]</scope>
    <source>
        <strain evidence="4">H5</strain>
    </source>
</reference>
<evidence type="ECO:0000256" key="1">
    <source>
        <dbReference type="SAM" id="Coils"/>
    </source>
</evidence>
<dbReference type="EMBL" id="NMUL01000010">
    <property type="protein sequence ID" value="OXM68466.1"/>
    <property type="molecule type" value="Genomic_DNA"/>
</dbReference>
<feature type="transmembrane region" description="Helical" evidence="2">
    <location>
        <begin position="14"/>
        <end position="33"/>
    </location>
</feature>
<keyword evidence="4" id="KW-1185">Reference proteome</keyword>
<feature type="coiled-coil region" evidence="1">
    <location>
        <begin position="38"/>
        <end position="65"/>
    </location>
</feature>
<dbReference type="Proteomes" id="UP000215199">
    <property type="component" value="Unassembled WGS sequence"/>
</dbReference>
<organism evidence="3 4">
    <name type="scientific">Amycolatopsis vastitatis</name>
    <dbReference type="NCBI Taxonomy" id="1905142"/>
    <lineage>
        <taxon>Bacteria</taxon>
        <taxon>Bacillati</taxon>
        <taxon>Actinomycetota</taxon>
        <taxon>Actinomycetes</taxon>
        <taxon>Pseudonocardiales</taxon>
        <taxon>Pseudonocardiaceae</taxon>
        <taxon>Amycolatopsis</taxon>
    </lineage>
</organism>
<evidence type="ECO:0000313" key="4">
    <source>
        <dbReference type="Proteomes" id="UP000215199"/>
    </source>
</evidence>
<comment type="caution">
    <text evidence="3">The sequence shown here is derived from an EMBL/GenBank/DDBJ whole genome shotgun (WGS) entry which is preliminary data.</text>
</comment>
<evidence type="ECO:0000313" key="3">
    <source>
        <dbReference type="EMBL" id="OXM68466.1"/>
    </source>
</evidence>